<sequence>MKRLFFMLLIVLCAATLMAQLGLRTLTPEPTETADATEAEVDSPDSEGLTTLTLRTVDSLLASFREGWKAPEDNTWKVELIGPTEIMIPGDFSIFQEKSGLNYDVQVYDKDGLLFGRLFFYQLESYERDELIQAVVTSLYGENASTENRYEETAELDSGLVVYLASLKVRSEVDYPFVIVYYPSEEVEVTEPGPVTMFVFEPTNYSGADLERAKEIIAGIVGSFIDEEEEPEEVVVVLPPEGKQHTDPFIRMVDSLLSEDDIELSVDDWIEVNGEYFGFMMPPEFSVEFYFSDTFEVADLGLRGTIVGKVFVGESPEALYTNEVLDEFVYTYLGGFGDYEIIDEYAGHIDGESTISIFALDFSGQLCWLALFSESTDADMFGPGEYFALVALADSEDAFTWAEWYTGILATLDF</sequence>
<gene>
    <name evidence="2" type="ORF">ENN47_03285</name>
</gene>
<reference evidence="2" key="1">
    <citation type="journal article" date="2020" name="mSystems">
        <title>Genome- and Community-Level Interaction Insights into Carbon Utilization and Element Cycling Functions of Hydrothermarchaeota in Hydrothermal Sediment.</title>
        <authorList>
            <person name="Zhou Z."/>
            <person name="Liu Y."/>
            <person name="Xu W."/>
            <person name="Pan J."/>
            <person name="Luo Z.H."/>
            <person name="Li M."/>
        </authorList>
    </citation>
    <scope>NUCLEOTIDE SEQUENCE [LARGE SCALE GENOMIC DNA]</scope>
    <source>
        <strain evidence="2">SpSt-1179</strain>
    </source>
</reference>
<evidence type="ECO:0000313" key="2">
    <source>
        <dbReference type="EMBL" id="HDP77206.1"/>
    </source>
</evidence>
<comment type="caution">
    <text evidence="2">The sequence shown here is derived from an EMBL/GenBank/DDBJ whole genome shotgun (WGS) entry which is preliminary data.</text>
</comment>
<dbReference type="EMBL" id="DSBT01000098">
    <property type="protein sequence ID" value="HDP77206.1"/>
    <property type="molecule type" value="Genomic_DNA"/>
</dbReference>
<proteinExistence type="predicted"/>
<feature type="chain" id="PRO_5027854833" evidence="1">
    <location>
        <begin position="20"/>
        <end position="414"/>
    </location>
</feature>
<protein>
    <submittedName>
        <fullName evidence="2">Uncharacterized protein</fullName>
    </submittedName>
</protein>
<organism evidence="2">
    <name type="scientific">Mesotoga infera</name>
    <dbReference type="NCBI Taxonomy" id="1236046"/>
    <lineage>
        <taxon>Bacteria</taxon>
        <taxon>Thermotogati</taxon>
        <taxon>Thermotogota</taxon>
        <taxon>Thermotogae</taxon>
        <taxon>Kosmotogales</taxon>
        <taxon>Kosmotogaceae</taxon>
        <taxon>Mesotoga</taxon>
    </lineage>
</organism>
<accession>A0A7C1H5E9</accession>
<evidence type="ECO:0000256" key="1">
    <source>
        <dbReference type="SAM" id="SignalP"/>
    </source>
</evidence>
<dbReference type="Proteomes" id="UP000886198">
    <property type="component" value="Unassembled WGS sequence"/>
</dbReference>
<feature type="signal peptide" evidence="1">
    <location>
        <begin position="1"/>
        <end position="19"/>
    </location>
</feature>
<keyword evidence="1" id="KW-0732">Signal</keyword>
<dbReference type="AlphaFoldDB" id="A0A7C1H5E9"/>
<name>A0A7C1H5E9_9BACT</name>